<dbReference type="InterPro" id="IPR001270">
    <property type="entry name" value="ClpA/B"/>
</dbReference>
<dbReference type="PANTHER" id="PTHR11638">
    <property type="entry name" value="ATP-DEPENDENT CLP PROTEASE"/>
    <property type="match status" value="1"/>
</dbReference>
<dbReference type="Pfam" id="PF10431">
    <property type="entry name" value="ClpB_D2-small"/>
    <property type="match status" value="1"/>
</dbReference>
<dbReference type="SUPFAM" id="SSF52540">
    <property type="entry name" value="P-loop containing nucleoside triphosphate hydrolases"/>
    <property type="match status" value="2"/>
</dbReference>
<dbReference type="GO" id="GO:0005524">
    <property type="term" value="F:ATP binding"/>
    <property type="evidence" value="ECO:0007669"/>
    <property type="project" value="UniProtKB-KW"/>
</dbReference>
<keyword evidence="2" id="KW-0547">Nucleotide-binding</keyword>
<dbReference type="Pfam" id="PF02861">
    <property type="entry name" value="Clp_N"/>
    <property type="match status" value="1"/>
</dbReference>
<dbReference type="Proteomes" id="UP000287352">
    <property type="component" value="Unassembled WGS sequence"/>
</dbReference>
<feature type="domain" description="Clp ATPase C-terminal" evidence="6">
    <location>
        <begin position="1087"/>
        <end position="1176"/>
    </location>
</feature>
<dbReference type="PRINTS" id="PR00300">
    <property type="entry name" value="CLPPROTEASEA"/>
</dbReference>
<gene>
    <name evidence="7" type="ORF">KTT_37300</name>
</gene>
<dbReference type="PANTHER" id="PTHR11638:SF175">
    <property type="entry name" value="ATP-DEPENDENT CLP PROTEASE, ATP-BINDING SUBUNIT CLPC"/>
    <property type="match status" value="1"/>
</dbReference>
<evidence type="ECO:0000313" key="7">
    <source>
        <dbReference type="EMBL" id="GCE13871.1"/>
    </source>
</evidence>
<dbReference type="SUPFAM" id="SSF81923">
    <property type="entry name" value="Double Clp-N motif"/>
    <property type="match status" value="1"/>
</dbReference>
<evidence type="ECO:0000256" key="3">
    <source>
        <dbReference type="ARBA" id="ARBA00022840"/>
    </source>
</evidence>
<protein>
    <recommendedName>
        <fullName evidence="9">Clp R domain-containing protein</fullName>
    </recommendedName>
</protein>
<dbReference type="InterPro" id="IPR019489">
    <property type="entry name" value="Clp_ATPase_C"/>
</dbReference>
<feature type="domain" description="AAA+ ATPase" evidence="5">
    <location>
        <begin position="619"/>
        <end position="763"/>
    </location>
</feature>
<evidence type="ECO:0000256" key="1">
    <source>
        <dbReference type="ARBA" id="ARBA00022737"/>
    </source>
</evidence>
<name>A0A402A4D8_9CHLR</name>
<dbReference type="Gene3D" id="1.10.8.60">
    <property type="match status" value="2"/>
</dbReference>
<evidence type="ECO:0000313" key="8">
    <source>
        <dbReference type="Proteomes" id="UP000287352"/>
    </source>
</evidence>
<dbReference type="GO" id="GO:0016887">
    <property type="term" value="F:ATP hydrolysis activity"/>
    <property type="evidence" value="ECO:0007669"/>
    <property type="project" value="InterPro"/>
</dbReference>
<accession>A0A402A4D8</accession>
<evidence type="ECO:0000259" key="6">
    <source>
        <dbReference type="SMART" id="SM01086"/>
    </source>
</evidence>
<dbReference type="CDD" id="cd00009">
    <property type="entry name" value="AAA"/>
    <property type="match status" value="1"/>
</dbReference>
<dbReference type="GO" id="GO:0034605">
    <property type="term" value="P:cellular response to heat"/>
    <property type="evidence" value="ECO:0007669"/>
    <property type="project" value="TreeGrafter"/>
</dbReference>
<dbReference type="Gene3D" id="1.10.1780.10">
    <property type="entry name" value="Clp, N-terminal domain"/>
    <property type="match status" value="1"/>
</dbReference>
<proteinExistence type="predicted"/>
<dbReference type="FunFam" id="3.40.50.300:FF:000025">
    <property type="entry name" value="ATP-dependent Clp protease subunit"/>
    <property type="match status" value="1"/>
</dbReference>
<dbReference type="SMART" id="SM01086">
    <property type="entry name" value="ClpB_D2-small"/>
    <property type="match status" value="1"/>
</dbReference>
<dbReference type="InterPro" id="IPR003959">
    <property type="entry name" value="ATPase_AAA_core"/>
</dbReference>
<dbReference type="Pfam" id="PF00004">
    <property type="entry name" value="AAA"/>
    <property type="match status" value="1"/>
</dbReference>
<evidence type="ECO:0000256" key="2">
    <source>
        <dbReference type="ARBA" id="ARBA00022741"/>
    </source>
</evidence>
<feature type="domain" description="AAA+ ATPase" evidence="5">
    <location>
        <begin position="910"/>
        <end position="1054"/>
    </location>
</feature>
<comment type="caution">
    <text evidence="7">The sequence shown here is derived from an EMBL/GenBank/DDBJ whole genome shotgun (WGS) entry which is preliminary data.</text>
</comment>
<dbReference type="PROSITE" id="PS00871">
    <property type="entry name" value="CLPAB_2"/>
    <property type="match status" value="1"/>
</dbReference>
<keyword evidence="4" id="KW-0143">Chaperone</keyword>
<dbReference type="SMART" id="SM00382">
    <property type="entry name" value="AAA"/>
    <property type="match status" value="2"/>
</dbReference>
<dbReference type="InterPro" id="IPR027417">
    <property type="entry name" value="P-loop_NTPase"/>
</dbReference>
<dbReference type="GO" id="GO:0005737">
    <property type="term" value="C:cytoplasm"/>
    <property type="evidence" value="ECO:0007669"/>
    <property type="project" value="TreeGrafter"/>
</dbReference>
<dbReference type="CDD" id="cd19499">
    <property type="entry name" value="RecA-like_ClpB_Hsp104-like"/>
    <property type="match status" value="1"/>
</dbReference>
<dbReference type="InterPro" id="IPR004176">
    <property type="entry name" value="Clp_R_N"/>
</dbReference>
<organism evidence="7 8">
    <name type="scientific">Tengunoibacter tsumagoiensis</name>
    <dbReference type="NCBI Taxonomy" id="2014871"/>
    <lineage>
        <taxon>Bacteria</taxon>
        <taxon>Bacillati</taxon>
        <taxon>Chloroflexota</taxon>
        <taxon>Ktedonobacteria</taxon>
        <taxon>Ktedonobacterales</taxon>
        <taxon>Dictyobacteraceae</taxon>
        <taxon>Tengunoibacter</taxon>
    </lineage>
</organism>
<dbReference type="Pfam" id="PF17871">
    <property type="entry name" value="AAA_lid_9"/>
    <property type="match status" value="1"/>
</dbReference>
<evidence type="ECO:0000256" key="4">
    <source>
        <dbReference type="ARBA" id="ARBA00023186"/>
    </source>
</evidence>
<evidence type="ECO:0008006" key="9">
    <source>
        <dbReference type="Google" id="ProtNLM"/>
    </source>
</evidence>
<dbReference type="RefSeq" id="WP_126581364.1">
    <property type="nucleotide sequence ID" value="NZ_BIFR01000001.1"/>
</dbReference>
<keyword evidence="3" id="KW-0067">ATP-binding</keyword>
<keyword evidence="1" id="KW-0677">Repeat</keyword>
<dbReference type="EMBL" id="BIFR01000001">
    <property type="protein sequence ID" value="GCE13871.1"/>
    <property type="molecule type" value="Genomic_DNA"/>
</dbReference>
<dbReference type="InterPro" id="IPR041546">
    <property type="entry name" value="ClpA/ClpB_AAA_lid"/>
</dbReference>
<dbReference type="OrthoDB" id="134605at2"/>
<dbReference type="InterPro" id="IPR036628">
    <property type="entry name" value="Clp_N_dom_sf"/>
</dbReference>
<keyword evidence="8" id="KW-1185">Reference proteome</keyword>
<dbReference type="InterPro" id="IPR050130">
    <property type="entry name" value="ClpA_ClpB"/>
</dbReference>
<dbReference type="Pfam" id="PF07724">
    <property type="entry name" value="AAA_2"/>
    <property type="match status" value="1"/>
</dbReference>
<dbReference type="InterPro" id="IPR024983">
    <property type="entry name" value="CHAT_dom"/>
</dbReference>
<sequence length="1200" mass="132763">MEQTALLTIIKTDTGYRFRLDLPDGPADENHDYNTELSVELKERLRRSLQVAQQSLATTEHKRQTAKFGSGTANEAFAALGRLLFENILPVPLQEPLRRLDCALLIQTNTPEIPWEILLDNAPKSKRYLCQVTSVGRLAQQDQDPLLALPLNERSARKAQKRDAQGLSVLFLVNPTGERTGAEEEVATLCTSLPEVVSRMILYRQQANQLEIRMRMNTEPPHIVHYAGPAPTLLNGEPTLALAGSSRLDTNTLEILFQGLTKAPLVVLSYHEEEQLSQMGITFSPQEQDEANAQLATKLLAAGAGAVLALRWPLSAQRMREFTTLFYQDIADGVTLGESLRRTRVALSQHYTDDPSWISPILYGNPNQRLVISSLSAKERTIEPHLDPFDESHLMAPLLPSANAPDRRFLKTVLEFALGEARRMHKDYLGTPHLFIALTKLDGGCTQDALRTLGFSPKQVRDVIRMAMGTGKASGDTPILPTRRCKEILQTAERNAINAHSPSVDERAIAQAVLSENDGVTHDLLSKLGINPTQLVEMIVNSSAHSLLELIPSASPNADLIPEELPAAINPDGLMKNNTSSLEKLGRDLTKQAMTRQLTPLIGRDKEIRQLMQTLMLKDRNNPILIGDSGVGKTTIIGGLAQRIVDGKVPPELRGKRVIELSASSLVAGTKYRGEFEERLLKVLEEAETSGNIILFIDEMHLLIGTGRAADGSIDAAGILKPALAGGRLRCIGATTPQEYRLIEKDAAMERRLRPIIIEEPSPEQALEILRGMRDLYEQHHHATITDDALQAAVNLSVQYLPNLRLPDKACSILDEACSQARVFSIENDENTQDEEVLEISPTITPAMIAEIISARTGIPVRAPGREERDRLLSLDARLKTRVIGQDEAVKRVAQAIQVARAGLKPRNRPSGVFMFLGPTGVGKTELARALAAEVFGSDEHLIRVDMSEYMEKHAVSRMIGAPPGYVGYDQEGQLTGKLRRRPHCVVLLDELEKAHPEVFDLFLQVFDAGRLTDAQGHTVDAQHAIWIMTSNVGTEMLGRSMPSGFRAGMKGVGEEMQRDRLLERLRQTFRPEFLNRIDDVVIFQPLDQDQAHEITRLQMNELGARLLEQGLILRADESAIDLLCKEGFSSIQGARPLRRVIERLLTVPLSLRILLANIPQNGEVHVFAVDGKLEIDIREPSIEPQTPINPVNVEEVEAG</sequence>
<reference evidence="8" key="1">
    <citation type="submission" date="2018-12" db="EMBL/GenBank/DDBJ databases">
        <title>Tengunoibacter tsumagoiensis gen. nov., sp. nov., Dictyobacter kobayashii sp. nov., D. alpinus sp. nov., and D. joshuensis sp. nov. and description of Dictyobacteraceae fam. nov. within the order Ktedonobacterales isolated from Tengu-no-mugimeshi.</title>
        <authorList>
            <person name="Wang C.M."/>
            <person name="Zheng Y."/>
            <person name="Sakai Y."/>
            <person name="Toyoda A."/>
            <person name="Minakuchi Y."/>
            <person name="Abe K."/>
            <person name="Yokota A."/>
            <person name="Yabe S."/>
        </authorList>
    </citation>
    <scope>NUCLEOTIDE SEQUENCE [LARGE SCALE GENOMIC DNA]</scope>
    <source>
        <strain evidence="8">Uno3</strain>
    </source>
</reference>
<evidence type="ECO:0000259" key="5">
    <source>
        <dbReference type="SMART" id="SM00382"/>
    </source>
</evidence>
<dbReference type="Pfam" id="PF12770">
    <property type="entry name" value="CHAT"/>
    <property type="match status" value="1"/>
</dbReference>
<dbReference type="InterPro" id="IPR003593">
    <property type="entry name" value="AAA+_ATPase"/>
</dbReference>
<dbReference type="InterPro" id="IPR028299">
    <property type="entry name" value="ClpA/B_CS2"/>
</dbReference>
<dbReference type="AlphaFoldDB" id="A0A402A4D8"/>
<dbReference type="Gene3D" id="3.40.50.300">
    <property type="entry name" value="P-loop containing nucleotide triphosphate hydrolases"/>
    <property type="match status" value="2"/>
</dbReference>